<dbReference type="OrthoDB" id="9795206at2"/>
<name>A0A0V8JCU4_9BACL</name>
<keyword evidence="7" id="KW-0808">Transferase</keyword>
<dbReference type="InterPro" id="IPR000182">
    <property type="entry name" value="GNAT_dom"/>
</dbReference>
<dbReference type="SUPFAM" id="SSF55729">
    <property type="entry name" value="Acyl-CoA N-acyltransferases (Nat)"/>
    <property type="match status" value="1"/>
</dbReference>
<dbReference type="RefSeq" id="WP_061968520.1">
    <property type="nucleotide sequence ID" value="NZ_FMAV01000001.1"/>
</dbReference>
<dbReference type="Proteomes" id="UP000054099">
    <property type="component" value="Unassembled WGS sequence"/>
</dbReference>
<dbReference type="AlphaFoldDB" id="A0A0V8JCU4"/>
<feature type="domain" description="N-acetyltransferase" evidence="6">
    <location>
        <begin position="16"/>
        <end position="179"/>
    </location>
</feature>
<evidence type="ECO:0000313" key="8">
    <source>
        <dbReference type="Proteomes" id="UP000054099"/>
    </source>
</evidence>
<keyword evidence="8" id="KW-1185">Reference proteome</keyword>
<dbReference type="InterPro" id="IPR019432">
    <property type="entry name" value="Acyltransferase_MbtK/IucB-like"/>
</dbReference>
<evidence type="ECO:0000256" key="5">
    <source>
        <dbReference type="ARBA" id="ARBA00031122"/>
    </source>
</evidence>
<comment type="pathway">
    <text evidence="2">Siderophore biosynthesis.</text>
</comment>
<dbReference type="GO" id="GO:0019290">
    <property type="term" value="P:siderophore biosynthetic process"/>
    <property type="evidence" value="ECO:0007669"/>
    <property type="project" value="InterPro"/>
</dbReference>
<dbReference type="GO" id="GO:0016410">
    <property type="term" value="F:N-acyltransferase activity"/>
    <property type="evidence" value="ECO:0007669"/>
    <property type="project" value="TreeGrafter"/>
</dbReference>
<comment type="function">
    <text evidence="1">Acyltransferase required for the direct transfer of medium- to long-chain fatty acyl moieties from a carrier protein (MbtL) on to the epsilon-amino group of lysine residue in the mycobactin core.</text>
</comment>
<keyword evidence="4" id="KW-0046">Antibiotic resistance</keyword>
<sequence>MVYEFETFDDALKNRISFRRVKFEKDAELLHKWMNEEHVIPFWKLDGPREIYYKHLEKALSHSHQTLYIGCINDKPMSYWEAYWVKGDVVENAYPSAPFDQGIHLLIGEKEDLGKGYSLPLLKAMVRHQFQEPDTEKVIAEPDIRNKKMIHVFEKCGFRAIQPIELPDKTALLMFCTKDEFHRRWSYLDKERAKAHL</sequence>
<evidence type="ECO:0000256" key="2">
    <source>
        <dbReference type="ARBA" id="ARBA00004924"/>
    </source>
</evidence>
<accession>A0A0V8JCU4</accession>
<dbReference type="Pfam" id="PF13523">
    <property type="entry name" value="Acetyltransf_8"/>
    <property type="match status" value="1"/>
</dbReference>
<comment type="caution">
    <text evidence="7">The sequence shown here is derived from an EMBL/GenBank/DDBJ whole genome shotgun (WGS) entry which is preliminary data.</text>
</comment>
<proteinExistence type="predicted"/>
<evidence type="ECO:0000256" key="4">
    <source>
        <dbReference type="ARBA" id="ARBA00023251"/>
    </source>
</evidence>
<dbReference type="PANTHER" id="PTHR31438">
    <property type="entry name" value="LYSINE N-ACYLTRANSFERASE C17G9.06C-RELATED"/>
    <property type="match status" value="1"/>
</dbReference>
<dbReference type="Gene3D" id="3.40.630.30">
    <property type="match status" value="1"/>
</dbReference>
<dbReference type="InterPro" id="IPR016181">
    <property type="entry name" value="Acyl_CoA_acyltransferase"/>
</dbReference>
<dbReference type="SMART" id="SM01006">
    <property type="entry name" value="AlcB"/>
    <property type="match status" value="1"/>
</dbReference>
<evidence type="ECO:0000256" key="3">
    <source>
        <dbReference type="ARBA" id="ARBA00020586"/>
    </source>
</evidence>
<evidence type="ECO:0000259" key="6">
    <source>
        <dbReference type="PROSITE" id="PS51186"/>
    </source>
</evidence>
<evidence type="ECO:0000256" key="1">
    <source>
        <dbReference type="ARBA" id="ARBA00003818"/>
    </source>
</evidence>
<dbReference type="GO" id="GO:0046677">
    <property type="term" value="P:response to antibiotic"/>
    <property type="evidence" value="ECO:0007669"/>
    <property type="project" value="UniProtKB-KW"/>
</dbReference>
<dbReference type="PANTHER" id="PTHR31438:SF1">
    <property type="entry name" value="LYSINE N-ACYLTRANSFERASE C17G9.06C-RELATED"/>
    <property type="match status" value="1"/>
</dbReference>
<organism evidence="7 8">
    <name type="scientific">Fictibacillus enclensis</name>
    <dbReference type="NCBI Taxonomy" id="1017270"/>
    <lineage>
        <taxon>Bacteria</taxon>
        <taxon>Bacillati</taxon>
        <taxon>Bacillota</taxon>
        <taxon>Bacilli</taxon>
        <taxon>Bacillales</taxon>
        <taxon>Fictibacillaceae</taxon>
        <taxon>Fictibacillus</taxon>
    </lineage>
</organism>
<evidence type="ECO:0000313" key="7">
    <source>
        <dbReference type="EMBL" id="KSU84648.1"/>
    </source>
</evidence>
<gene>
    <name evidence="7" type="ORF">AS030_03680</name>
</gene>
<dbReference type="PROSITE" id="PS51186">
    <property type="entry name" value="GNAT"/>
    <property type="match status" value="1"/>
</dbReference>
<dbReference type="EMBL" id="LNQN01000001">
    <property type="protein sequence ID" value="KSU84648.1"/>
    <property type="molecule type" value="Genomic_DNA"/>
</dbReference>
<protein>
    <recommendedName>
        <fullName evidence="3">Lysine N-acyltransferase MbtK</fullName>
    </recommendedName>
    <alternativeName>
        <fullName evidence="5">Mycobactin synthase protein K</fullName>
    </alternativeName>
</protein>
<reference evidence="7 8" key="1">
    <citation type="journal article" date="2014" name="Antonie Van Leeuwenhoek">
        <title>Fictibacillus enclensis sp. nov., isolated from marine sediment.</title>
        <authorList>
            <person name="Dastager S.G."/>
            <person name="Mawlankar R."/>
            <person name="Srinivasan K."/>
            <person name="Tang S.K."/>
            <person name="Lee J.C."/>
            <person name="Ramana V.V."/>
            <person name="Shouche Y.S."/>
        </authorList>
    </citation>
    <scope>NUCLEOTIDE SEQUENCE [LARGE SCALE GENOMIC DNA]</scope>
    <source>
        <strain evidence="7 8">NIO-1003</strain>
    </source>
</reference>